<dbReference type="EMBL" id="BMMM01000022">
    <property type="protein sequence ID" value="GGN89621.1"/>
    <property type="molecule type" value="Genomic_DNA"/>
</dbReference>
<protein>
    <submittedName>
        <fullName evidence="1">Uncharacterized protein</fullName>
    </submittedName>
</protein>
<sequence>MGGDGDCADVVPGGESVVGTGARLLSSLGDVFRDVRGYGIVVRAEAVGAQRAGIDLDTPAEIEFADGGTVGSAHQDPPGGGAHGIGEPVCAAPGRGFVVRSGRAVEAYDRVYVDGRPLLVLRNTGDGQPGVRREERLCEANCRGELTPDADGEAVPELAHMRVPEDVGRVVVTVCAERLADDGIARVMDGAAAEGPTVLALSAVATRVADLAGAMHEPE</sequence>
<reference evidence="1 2" key="1">
    <citation type="journal article" date="2014" name="Int. J. Syst. Evol. Microbiol.">
        <title>Complete genome sequence of Corynebacterium casei LMG S-19264T (=DSM 44701T), isolated from a smear-ripened cheese.</title>
        <authorList>
            <consortium name="US DOE Joint Genome Institute (JGI-PGF)"/>
            <person name="Walter F."/>
            <person name="Albersmeier A."/>
            <person name="Kalinowski J."/>
            <person name="Ruckert C."/>
        </authorList>
    </citation>
    <scope>NUCLEOTIDE SEQUENCE [LARGE SCALE GENOMIC DNA]</scope>
    <source>
        <strain evidence="1 2">CGMCC 4.7111</strain>
    </source>
</reference>
<gene>
    <name evidence="1" type="ORF">GCM10011579_084700</name>
</gene>
<keyword evidence="2" id="KW-1185">Reference proteome</keyword>
<name>A0A917YDS7_9ACTN</name>
<comment type="caution">
    <text evidence="1">The sequence shown here is derived from an EMBL/GenBank/DDBJ whole genome shotgun (WGS) entry which is preliminary data.</text>
</comment>
<organism evidence="1 2">
    <name type="scientific">Streptomyces albiflavescens</name>
    <dbReference type="NCBI Taxonomy" id="1623582"/>
    <lineage>
        <taxon>Bacteria</taxon>
        <taxon>Bacillati</taxon>
        <taxon>Actinomycetota</taxon>
        <taxon>Actinomycetes</taxon>
        <taxon>Kitasatosporales</taxon>
        <taxon>Streptomycetaceae</taxon>
        <taxon>Streptomyces</taxon>
    </lineage>
</organism>
<dbReference type="AlphaFoldDB" id="A0A917YDS7"/>
<dbReference type="Proteomes" id="UP000600365">
    <property type="component" value="Unassembled WGS sequence"/>
</dbReference>
<evidence type="ECO:0000313" key="1">
    <source>
        <dbReference type="EMBL" id="GGN89621.1"/>
    </source>
</evidence>
<evidence type="ECO:0000313" key="2">
    <source>
        <dbReference type="Proteomes" id="UP000600365"/>
    </source>
</evidence>
<accession>A0A917YDS7</accession>
<proteinExistence type="predicted"/>